<evidence type="ECO:0000256" key="1">
    <source>
        <dbReference type="SAM" id="MobiDB-lite"/>
    </source>
</evidence>
<feature type="compositionally biased region" description="Low complexity" evidence="1">
    <location>
        <begin position="514"/>
        <end position="530"/>
    </location>
</feature>
<feature type="compositionally biased region" description="Low complexity" evidence="1">
    <location>
        <begin position="44"/>
        <end position="64"/>
    </location>
</feature>
<feature type="region of interest" description="Disordered" evidence="1">
    <location>
        <begin position="21"/>
        <end position="71"/>
    </location>
</feature>
<evidence type="ECO:0000313" key="2">
    <source>
        <dbReference type="EMBL" id="ORZ30391.1"/>
    </source>
</evidence>
<evidence type="ECO:0000313" key="3">
    <source>
        <dbReference type="Proteomes" id="UP000193411"/>
    </source>
</evidence>
<protein>
    <submittedName>
        <fullName evidence="2">Uncharacterized protein</fullName>
    </submittedName>
</protein>
<proteinExistence type="predicted"/>
<comment type="caution">
    <text evidence="2">The sequence shown here is derived from an EMBL/GenBank/DDBJ whole genome shotgun (WGS) entry which is preliminary data.</text>
</comment>
<name>A0A1Y2H8W0_9FUNG</name>
<dbReference type="Proteomes" id="UP000193411">
    <property type="component" value="Unassembled WGS sequence"/>
</dbReference>
<reference evidence="2 3" key="1">
    <citation type="submission" date="2016-07" db="EMBL/GenBank/DDBJ databases">
        <title>Pervasive Adenine N6-methylation of Active Genes in Fungi.</title>
        <authorList>
            <consortium name="DOE Joint Genome Institute"/>
            <person name="Mondo S.J."/>
            <person name="Dannebaum R.O."/>
            <person name="Kuo R.C."/>
            <person name="Labutti K."/>
            <person name="Haridas S."/>
            <person name="Kuo A."/>
            <person name="Salamov A."/>
            <person name="Ahrendt S.R."/>
            <person name="Lipzen A."/>
            <person name="Sullivan W."/>
            <person name="Andreopoulos W.B."/>
            <person name="Clum A."/>
            <person name="Lindquist E."/>
            <person name="Daum C."/>
            <person name="Ramamoorthy G.K."/>
            <person name="Gryganskyi A."/>
            <person name="Culley D."/>
            <person name="Magnuson J.K."/>
            <person name="James T.Y."/>
            <person name="O'Malley M.A."/>
            <person name="Stajich J.E."/>
            <person name="Spatafora J.W."/>
            <person name="Visel A."/>
            <person name="Grigoriev I.V."/>
        </authorList>
    </citation>
    <scope>NUCLEOTIDE SEQUENCE [LARGE SCALE GENOMIC DNA]</scope>
    <source>
        <strain evidence="2 3">PL171</strain>
    </source>
</reference>
<gene>
    <name evidence="2" type="ORF">BCR44DRAFT_1313905</name>
</gene>
<feature type="region of interest" description="Disordered" evidence="1">
    <location>
        <begin position="508"/>
        <end position="548"/>
    </location>
</feature>
<feature type="compositionally biased region" description="Low complexity" evidence="1">
    <location>
        <begin position="607"/>
        <end position="623"/>
    </location>
</feature>
<keyword evidence="3" id="KW-1185">Reference proteome</keyword>
<accession>A0A1Y2H8W0</accession>
<sequence>MQPSPAAQHFLHVASPMSPATHGFSPTAPAVNLIPPRSSSHQVSLAGSTPSSSLSMSMSPLAMPNGNMPTPSPLNFNINGIPNGTTSGAALSLGQQQQQQHPYITPNFMPYDNAQTPSPITKAANYPNAMQAGGGLAMNNWPVANHRQCHIRSHPIHRRAAWAAATMGTCSSPSSSSTIPLTSNHNCNSTAPRHVHFWCALQLPQFAHMPQAADFPARSLPLKRDAYDDMDELDLFLDNVKKAKITPSYNDGLAQSLDYLAPGLLSGNLLQTPILATMPASDSTTVLGFLDQLESAVCQQDADIAAFLDQLDAGVFAADPMLAGASEMQPIHHAPPLQQQQQQPMFTSFAQHSQLPPPTQAQQPVQQPATTRSSSTTSSSSSSCYPGHYSTTTGASLGAAIGLPEAHVMSPSPSSPSPTPAPVDRDRAKAAGAKKQKDKNVLFELRSTSSAEPSTKDLKKKKSKDNVLKAVVDQVAAAASASSSANGARSGPPVSKPLGQFMRVAQDLVGGGSSSSSSSSTRSAAAAARSPTNPPALPPRSPIPAASSDMDALAGAMSSMSIHTPAPASHALVNPAVQRAVYHIRAIRALRWHLHDQIAAEKRQREGAAAAGTAGTEAPVSVS</sequence>
<organism evidence="2 3">
    <name type="scientific">Catenaria anguillulae PL171</name>
    <dbReference type="NCBI Taxonomy" id="765915"/>
    <lineage>
        <taxon>Eukaryota</taxon>
        <taxon>Fungi</taxon>
        <taxon>Fungi incertae sedis</taxon>
        <taxon>Blastocladiomycota</taxon>
        <taxon>Blastocladiomycetes</taxon>
        <taxon>Blastocladiales</taxon>
        <taxon>Catenariaceae</taxon>
        <taxon>Catenaria</taxon>
    </lineage>
</organism>
<feature type="compositionally biased region" description="Pro residues" evidence="1">
    <location>
        <begin position="532"/>
        <end position="542"/>
    </location>
</feature>
<feature type="region of interest" description="Disordered" evidence="1">
    <location>
        <begin position="351"/>
        <end position="386"/>
    </location>
</feature>
<dbReference type="EMBL" id="MCFL01000086">
    <property type="protein sequence ID" value="ORZ30391.1"/>
    <property type="molecule type" value="Genomic_DNA"/>
</dbReference>
<dbReference type="AlphaFoldDB" id="A0A1Y2H8W0"/>
<feature type="region of interest" description="Disordered" evidence="1">
    <location>
        <begin position="406"/>
        <end position="465"/>
    </location>
</feature>
<feature type="compositionally biased region" description="Low complexity" evidence="1">
    <location>
        <begin position="360"/>
        <end position="383"/>
    </location>
</feature>
<feature type="region of interest" description="Disordered" evidence="1">
    <location>
        <begin position="603"/>
        <end position="623"/>
    </location>
</feature>